<name>A0A803MN91_CHEQI</name>
<keyword evidence="2" id="KW-1185">Reference proteome</keyword>
<organism evidence="1 2">
    <name type="scientific">Chenopodium quinoa</name>
    <name type="common">Quinoa</name>
    <dbReference type="NCBI Taxonomy" id="63459"/>
    <lineage>
        <taxon>Eukaryota</taxon>
        <taxon>Viridiplantae</taxon>
        <taxon>Streptophyta</taxon>
        <taxon>Embryophyta</taxon>
        <taxon>Tracheophyta</taxon>
        <taxon>Spermatophyta</taxon>
        <taxon>Magnoliopsida</taxon>
        <taxon>eudicotyledons</taxon>
        <taxon>Gunneridae</taxon>
        <taxon>Pentapetalae</taxon>
        <taxon>Caryophyllales</taxon>
        <taxon>Chenopodiaceae</taxon>
        <taxon>Chenopodioideae</taxon>
        <taxon>Atripliceae</taxon>
        <taxon>Chenopodium</taxon>
    </lineage>
</organism>
<dbReference type="Proteomes" id="UP000596660">
    <property type="component" value="Unplaced"/>
</dbReference>
<dbReference type="EnsemblPlants" id="AUR62032742-RA">
    <property type="protein sequence ID" value="AUR62032742-RA:cds"/>
    <property type="gene ID" value="AUR62032742"/>
</dbReference>
<evidence type="ECO:0000313" key="2">
    <source>
        <dbReference type="Proteomes" id="UP000596660"/>
    </source>
</evidence>
<dbReference type="AlphaFoldDB" id="A0A803MN91"/>
<evidence type="ECO:0000313" key="1">
    <source>
        <dbReference type="EnsemblPlants" id="AUR62032742-RA:cds"/>
    </source>
</evidence>
<proteinExistence type="predicted"/>
<sequence>MWLRYDSCLSIIQEAWSDGGDASSNISRTASCLRAWSGRTFGNFAKEMRTCKQNMAKLMEETQKKETIEKMRAIDERMDELEEGEELFWRQRIVKTGLNAETKTRAFFTQRRNNGWKEITLRLLMMKQGHYPVVDLVQLKVSTTMADLLAAPFCDSE</sequence>
<accession>A0A803MN91</accession>
<dbReference type="Gramene" id="AUR62032742-RA">
    <property type="protein sequence ID" value="AUR62032742-RA:cds"/>
    <property type="gene ID" value="AUR62032742"/>
</dbReference>
<protein>
    <submittedName>
        <fullName evidence="1">Uncharacterized protein</fullName>
    </submittedName>
</protein>
<reference evidence="1" key="2">
    <citation type="submission" date="2021-03" db="UniProtKB">
        <authorList>
            <consortium name="EnsemblPlants"/>
        </authorList>
    </citation>
    <scope>IDENTIFICATION</scope>
</reference>
<reference evidence="1" key="1">
    <citation type="journal article" date="2017" name="Nature">
        <title>The genome of Chenopodium quinoa.</title>
        <authorList>
            <person name="Jarvis D.E."/>
            <person name="Ho Y.S."/>
            <person name="Lightfoot D.J."/>
            <person name="Schmoeckel S.M."/>
            <person name="Li B."/>
            <person name="Borm T.J.A."/>
            <person name="Ohyanagi H."/>
            <person name="Mineta K."/>
            <person name="Michell C.T."/>
            <person name="Saber N."/>
            <person name="Kharbatia N.M."/>
            <person name="Rupper R.R."/>
            <person name="Sharp A.R."/>
            <person name="Dally N."/>
            <person name="Boughton B.A."/>
            <person name="Woo Y.H."/>
            <person name="Gao G."/>
            <person name="Schijlen E.G.W.M."/>
            <person name="Guo X."/>
            <person name="Momin A.A."/>
            <person name="Negrao S."/>
            <person name="Al-Babili S."/>
            <person name="Gehring C."/>
            <person name="Roessner U."/>
            <person name="Jung C."/>
            <person name="Murphy K."/>
            <person name="Arold S.T."/>
            <person name="Gojobori T."/>
            <person name="van der Linden C.G."/>
            <person name="van Loo E.N."/>
            <person name="Jellen E.N."/>
            <person name="Maughan P.J."/>
            <person name="Tester M."/>
        </authorList>
    </citation>
    <scope>NUCLEOTIDE SEQUENCE [LARGE SCALE GENOMIC DNA]</scope>
    <source>
        <strain evidence="1">cv. PI 614886</strain>
    </source>
</reference>